<dbReference type="Gene3D" id="3.40.50.2300">
    <property type="match status" value="1"/>
</dbReference>
<keyword evidence="3 5" id="KW-0732">Signal</keyword>
<comment type="similarity">
    <text evidence="1">Belongs to the leucine-binding protein family.</text>
</comment>
<dbReference type="Pfam" id="PF13458">
    <property type="entry name" value="Peripla_BP_6"/>
    <property type="match status" value="1"/>
</dbReference>
<dbReference type="InterPro" id="IPR051010">
    <property type="entry name" value="BCAA_transport"/>
</dbReference>
<evidence type="ECO:0000256" key="5">
    <source>
        <dbReference type="SAM" id="SignalP"/>
    </source>
</evidence>
<feature type="domain" description="Leucine-binding protein" evidence="6">
    <location>
        <begin position="40"/>
        <end position="237"/>
    </location>
</feature>
<keyword evidence="2" id="KW-0813">Transport</keyword>
<dbReference type="InterPro" id="IPR028082">
    <property type="entry name" value="Peripla_BP_I"/>
</dbReference>
<feature type="signal peptide" evidence="5">
    <location>
        <begin position="1"/>
        <end position="23"/>
    </location>
</feature>
<dbReference type="PRINTS" id="PR00337">
    <property type="entry name" value="LEUILEVALBP"/>
</dbReference>
<dbReference type="PANTHER" id="PTHR30483:SF6">
    <property type="entry name" value="PERIPLASMIC BINDING PROTEIN OF ABC TRANSPORTER FOR NATURAL AMINO ACIDS"/>
    <property type="match status" value="1"/>
</dbReference>
<proteinExistence type="inferred from homology"/>
<dbReference type="InterPro" id="IPR028081">
    <property type="entry name" value="Leu-bd"/>
</dbReference>
<evidence type="ECO:0000256" key="4">
    <source>
        <dbReference type="ARBA" id="ARBA00022970"/>
    </source>
</evidence>
<dbReference type="SUPFAM" id="SSF53822">
    <property type="entry name" value="Periplasmic binding protein-like I"/>
    <property type="match status" value="1"/>
</dbReference>
<evidence type="ECO:0000313" key="8">
    <source>
        <dbReference type="Proteomes" id="UP000015560"/>
    </source>
</evidence>
<keyword evidence="4" id="KW-0029">Amino-acid transport</keyword>
<dbReference type="GO" id="GO:0006865">
    <property type="term" value="P:amino acid transport"/>
    <property type="evidence" value="ECO:0007669"/>
    <property type="project" value="UniProtKB-KW"/>
</dbReference>
<dbReference type="InterPro" id="IPR000709">
    <property type="entry name" value="Leu_Ile_Val-bd"/>
</dbReference>
<dbReference type="EMBL" id="AP012544">
    <property type="protein sequence ID" value="BAN73370.1"/>
    <property type="molecule type" value="Genomic_DNA"/>
</dbReference>
<reference evidence="7 8" key="1">
    <citation type="journal article" date="2013" name="PLoS ONE">
        <title>Genomic Adaptation of the Lactobacillus casei Group.</title>
        <authorList>
            <person name="Toh H."/>
            <person name="Oshima K."/>
            <person name="Nakano A."/>
            <person name="Takahata M."/>
            <person name="Murakami M."/>
            <person name="Takaki T."/>
            <person name="Nishiyama H."/>
            <person name="Igimi S."/>
            <person name="Hattori M."/>
            <person name="Morita H."/>
        </authorList>
    </citation>
    <scope>NUCLEOTIDE SEQUENCE [LARGE SCALE GENOMIC DNA]</scope>
    <source>
        <strain evidence="7 8">ATCC 393</strain>
    </source>
</reference>
<protein>
    <submittedName>
        <fullName evidence="7">Branched-chain amino acid ABC transporter substrate binding component</fullName>
    </submittedName>
</protein>
<evidence type="ECO:0000259" key="6">
    <source>
        <dbReference type="Pfam" id="PF13458"/>
    </source>
</evidence>
<evidence type="ECO:0000256" key="3">
    <source>
        <dbReference type="ARBA" id="ARBA00022729"/>
    </source>
</evidence>
<gene>
    <name evidence="7" type="ORF">LBCZ_0202</name>
</gene>
<dbReference type="PROSITE" id="PS51257">
    <property type="entry name" value="PROKAR_LIPOPROTEIN"/>
    <property type="match status" value="1"/>
</dbReference>
<evidence type="ECO:0000256" key="1">
    <source>
        <dbReference type="ARBA" id="ARBA00010062"/>
    </source>
</evidence>
<evidence type="ECO:0000256" key="2">
    <source>
        <dbReference type="ARBA" id="ARBA00022448"/>
    </source>
</evidence>
<dbReference type="Proteomes" id="UP000015560">
    <property type="component" value="Chromosome"/>
</dbReference>
<dbReference type="AlphaFoldDB" id="A0AAD1ES01"/>
<dbReference type="PANTHER" id="PTHR30483">
    <property type="entry name" value="LEUCINE-SPECIFIC-BINDING PROTEIN"/>
    <property type="match status" value="1"/>
</dbReference>
<name>A0AAD1ES01_LACCA</name>
<evidence type="ECO:0000313" key="7">
    <source>
        <dbReference type="EMBL" id="BAN73370.1"/>
    </source>
</evidence>
<accession>A0AAD1ES01</accession>
<sequence length="243" mass="25081">MKKSVVKALIGAGVVAVSMLALTGCATKSAANKGNTAGTTIKIGVNMELSGAVAGYGDQEKQGVELAVKQINAAGGVKVGNSKKKLTAVYRDNKSSTSGAASVAAQLANNEKVVAIVGPATTNNGTASIPNITKAAVPMVGPSATDPNFTLQKNGQVQPYVFRACFTDTFQGQKAAVFADDTLKAKNVAIIADNSTDYGTGLAKAFKKKFTGKVVTTDYYQSGDKDFNAMLTNIKNTRILESS</sequence>
<feature type="chain" id="PRO_5042255253" evidence="5">
    <location>
        <begin position="24"/>
        <end position="243"/>
    </location>
</feature>
<organism evidence="7 8">
    <name type="scientific">Lacticaseibacillus casei DSM 20011 = JCM 1134 = ATCC 393</name>
    <dbReference type="NCBI Taxonomy" id="1423732"/>
    <lineage>
        <taxon>Bacteria</taxon>
        <taxon>Bacillati</taxon>
        <taxon>Bacillota</taxon>
        <taxon>Bacilli</taxon>
        <taxon>Lactobacillales</taxon>
        <taxon>Lactobacillaceae</taxon>
        <taxon>Lacticaseibacillus</taxon>
    </lineage>
</organism>